<protein>
    <recommendedName>
        <fullName evidence="1">Tc1-like transposase DDE domain-containing protein</fullName>
    </recommendedName>
</protein>
<gene>
    <name evidence="2" type="ORF">NQ315_005453</name>
</gene>
<dbReference type="InterPro" id="IPR038717">
    <property type="entry name" value="Tc1-like_DDE_dom"/>
</dbReference>
<accession>A0AAV8V6J5</accession>
<dbReference type="AlphaFoldDB" id="A0AAV8V6J5"/>
<sequence length="227" mass="26640">MPRHLSEAQKVRAIAKLEENWSLSEIARDLNVKSCIFYVKKRWQEEQRLQRPVRQGVGKLEKRHYFQDRITARRRLEQSGLKNCAAVLKTFVSNDHKQRRIQFANAFLNRGHEFWNNVIFFDEKTFQSYNSGRLRVYRPRNTRFEESVEGPGDNSPVHASRVVRQWADHNNINILPWPAKSPDLNPIENVRGFMVKQLTKGILGRQIANNFGKLSRLLGKNLKMDTT</sequence>
<name>A0AAV8V6J5_9CUCU</name>
<evidence type="ECO:0000313" key="3">
    <source>
        <dbReference type="Proteomes" id="UP001159042"/>
    </source>
</evidence>
<dbReference type="Proteomes" id="UP001159042">
    <property type="component" value="Unassembled WGS sequence"/>
</dbReference>
<dbReference type="EMBL" id="JANEYG010000418">
    <property type="protein sequence ID" value="KAJ8909764.1"/>
    <property type="molecule type" value="Genomic_DNA"/>
</dbReference>
<keyword evidence="3" id="KW-1185">Reference proteome</keyword>
<organism evidence="2 3">
    <name type="scientific">Exocentrus adspersus</name>
    <dbReference type="NCBI Taxonomy" id="1586481"/>
    <lineage>
        <taxon>Eukaryota</taxon>
        <taxon>Metazoa</taxon>
        <taxon>Ecdysozoa</taxon>
        <taxon>Arthropoda</taxon>
        <taxon>Hexapoda</taxon>
        <taxon>Insecta</taxon>
        <taxon>Pterygota</taxon>
        <taxon>Neoptera</taxon>
        <taxon>Endopterygota</taxon>
        <taxon>Coleoptera</taxon>
        <taxon>Polyphaga</taxon>
        <taxon>Cucujiformia</taxon>
        <taxon>Chrysomeloidea</taxon>
        <taxon>Cerambycidae</taxon>
        <taxon>Lamiinae</taxon>
        <taxon>Acanthocinini</taxon>
        <taxon>Exocentrus</taxon>
    </lineage>
</organism>
<evidence type="ECO:0000313" key="2">
    <source>
        <dbReference type="EMBL" id="KAJ8909764.1"/>
    </source>
</evidence>
<comment type="caution">
    <text evidence="2">The sequence shown here is derived from an EMBL/GenBank/DDBJ whole genome shotgun (WGS) entry which is preliminary data.</text>
</comment>
<dbReference type="Gene3D" id="3.30.420.10">
    <property type="entry name" value="Ribonuclease H-like superfamily/Ribonuclease H"/>
    <property type="match status" value="2"/>
</dbReference>
<dbReference type="InterPro" id="IPR036397">
    <property type="entry name" value="RNaseH_sf"/>
</dbReference>
<reference evidence="2 3" key="1">
    <citation type="journal article" date="2023" name="Insect Mol. Biol.">
        <title>Genome sequencing provides insights into the evolution of gene families encoding plant cell wall-degrading enzymes in longhorned beetles.</title>
        <authorList>
            <person name="Shin N.R."/>
            <person name="Okamura Y."/>
            <person name="Kirsch R."/>
            <person name="Pauchet Y."/>
        </authorList>
    </citation>
    <scope>NUCLEOTIDE SEQUENCE [LARGE SCALE GENOMIC DNA]</scope>
    <source>
        <strain evidence="2">EAD_L_NR</strain>
    </source>
</reference>
<dbReference type="GO" id="GO:0003676">
    <property type="term" value="F:nucleic acid binding"/>
    <property type="evidence" value="ECO:0007669"/>
    <property type="project" value="InterPro"/>
</dbReference>
<dbReference type="Pfam" id="PF13358">
    <property type="entry name" value="DDE_3"/>
    <property type="match status" value="1"/>
</dbReference>
<evidence type="ECO:0000259" key="1">
    <source>
        <dbReference type="Pfam" id="PF13358"/>
    </source>
</evidence>
<proteinExistence type="predicted"/>
<feature type="domain" description="Tc1-like transposase DDE" evidence="1">
    <location>
        <begin position="153"/>
        <end position="200"/>
    </location>
</feature>